<dbReference type="EnsemblBacteria" id="AAW85540">
    <property type="protein sequence ID" value="AAW85540"/>
    <property type="gene ID" value="VF_1045"/>
</dbReference>
<feature type="transmembrane region" description="Helical" evidence="1">
    <location>
        <begin position="12"/>
        <end position="36"/>
    </location>
</feature>
<evidence type="ECO:0000313" key="3">
    <source>
        <dbReference type="Proteomes" id="UP000000537"/>
    </source>
</evidence>
<protein>
    <submittedName>
        <fullName evidence="2">Uncharacterized protein</fullName>
    </submittedName>
</protein>
<keyword evidence="1" id="KW-0472">Membrane</keyword>
<dbReference type="OrthoDB" id="9152056at2"/>
<dbReference type="HOGENOM" id="CLU_100615_0_0_6"/>
<name>Q5E606_ALIF1</name>
<gene>
    <name evidence="2" type="ordered locus">VF_1045</name>
</gene>
<dbReference type="AlphaFoldDB" id="Q5E606"/>
<sequence>MMIKIINSNKALRNLVFIFIFVGAIGLLLSLLSIIMTMLNNETYNLNVCLTSSCMKYTYGLFEYSLKIINITITCLTSIATIGGIFVALLSYVSTSNSSALNNHISHFKIFNDYLVFEISKSDRLNVSAIDIFKLYNLIFSSSRSGNMDVSKQYKQVVESLNQEINNSNQYVQEAEPESFRYKNHQVRMISRFESFGIQLNFHPRNDFYEIEGQLLELISTINQAFCTDSMLPNIVHRKYI</sequence>
<dbReference type="Proteomes" id="UP000000537">
    <property type="component" value="Chromosome I"/>
</dbReference>
<keyword evidence="1" id="KW-1133">Transmembrane helix</keyword>
<keyword evidence="1" id="KW-0812">Transmembrane</keyword>
<dbReference type="InterPro" id="IPR053597">
    <property type="entry name" value="Retron_Ec48_antiviral"/>
</dbReference>
<dbReference type="STRING" id="312309.VF_1045"/>
<organism evidence="2 3">
    <name type="scientific">Aliivibrio fischeri (strain ATCC 700601 / ES114)</name>
    <name type="common">Vibrio fischeri</name>
    <dbReference type="NCBI Taxonomy" id="312309"/>
    <lineage>
        <taxon>Bacteria</taxon>
        <taxon>Pseudomonadati</taxon>
        <taxon>Pseudomonadota</taxon>
        <taxon>Gammaproteobacteria</taxon>
        <taxon>Vibrionales</taxon>
        <taxon>Vibrionaceae</taxon>
        <taxon>Aliivibrio</taxon>
    </lineage>
</organism>
<proteinExistence type="predicted"/>
<dbReference type="KEGG" id="vfi:VF_1045"/>
<dbReference type="EMBL" id="CP000020">
    <property type="protein sequence ID" value="AAW85540.1"/>
    <property type="molecule type" value="Genomic_DNA"/>
</dbReference>
<reference evidence="2 3" key="1">
    <citation type="journal article" date="2005" name="Proc. Natl. Acad. Sci. U.S.A.">
        <title>Complete genome sequence of Vibrio fischeri: a symbiotic bacterium with pathogenic congeners.</title>
        <authorList>
            <person name="Ruby E.G."/>
            <person name="Urbanowski M."/>
            <person name="Campbell J."/>
            <person name="Dunn A."/>
            <person name="Faini M."/>
            <person name="Gunsalus R."/>
            <person name="Lostroh P."/>
            <person name="Lupp C."/>
            <person name="McCann J."/>
            <person name="Millikan D."/>
            <person name="Schaefer A."/>
            <person name="Stabb E."/>
            <person name="Stevens A."/>
            <person name="Visick K."/>
            <person name="Whistler C."/>
            <person name="Greenberg E.P."/>
        </authorList>
    </citation>
    <scope>NUCLEOTIDE SEQUENCE [LARGE SCALE GENOMIC DNA]</scope>
    <source>
        <strain evidence="3">ATCC 700601 / ES114</strain>
    </source>
</reference>
<evidence type="ECO:0000313" key="2">
    <source>
        <dbReference type="EMBL" id="AAW85540.1"/>
    </source>
</evidence>
<dbReference type="eggNOG" id="ENOG50339GE">
    <property type="taxonomic scope" value="Bacteria"/>
</dbReference>
<dbReference type="PATRIC" id="fig|312309.11.peg.1044"/>
<accession>Q5E606</accession>
<evidence type="ECO:0000256" key="1">
    <source>
        <dbReference type="SAM" id="Phobius"/>
    </source>
</evidence>
<feature type="transmembrane region" description="Helical" evidence="1">
    <location>
        <begin position="68"/>
        <end position="93"/>
    </location>
</feature>
<dbReference type="NCBIfam" id="NF038235">
    <property type="entry name" value="retron_Ec48_2TM"/>
    <property type="match status" value="1"/>
</dbReference>
<keyword evidence="3" id="KW-1185">Reference proteome</keyword>
<reference evidence="2 3" key="2">
    <citation type="journal article" date="2008" name="BMC Genomics">
        <title>Comparative genomics-based investigation of resequencing targets in Vibrio fischeri: focus on point miscalls and artefactual expansions.</title>
        <authorList>
            <person name="Mandel M.J."/>
            <person name="Stabb E.V."/>
            <person name="Ruby E.G."/>
        </authorList>
    </citation>
    <scope>NUCLEOTIDE SEQUENCE [LARGE SCALE GENOMIC DNA]</scope>
    <source>
        <strain evidence="3">ATCC 700601 / ES114</strain>
    </source>
</reference>